<accession>A0A178M8J2</accession>
<protein>
    <recommendedName>
        <fullName evidence="1">EAL domain-containing protein</fullName>
    </recommendedName>
</protein>
<comment type="caution">
    <text evidence="2">The sequence shown here is derived from an EMBL/GenBank/DDBJ whole genome shotgun (WGS) entry which is preliminary data.</text>
</comment>
<evidence type="ECO:0000259" key="1">
    <source>
        <dbReference type="PROSITE" id="PS50883"/>
    </source>
</evidence>
<sequence length="86" mass="10092">MDRPYGECRLKYISVDFVKIEGSFIRHMVTDQRDRVMVEHIHSMARRFGIITLAEFVEDAETLDLLREMEIPLAQGFHLGTPKDLR</sequence>
<keyword evidence="3" id="KW-1185">Reference proteome</keyword>
<dbReference type="PANTHER" id="PTHR33121">
    <property type="entry name" value="CYCLIC DI-GMP PHOSPHODIESTERASE PDEF"/>
    <property type="match status" value="1"/>
</dbReference>
<dbReference type="RefSeq" id="WP_068504607.1">
    <property type="nucleotide sequence ID" value="NZ_LWQU01000198.1"/>
</dbReference>
<reference evidence="2 3" key="1">
    <citation type="submission" date="2016-04" db="EMBL/GenBank/DDBJ databases">
        <title>Draft genome sequence of freshwater magnetotactic bacteria Magnetospirillum marisnigri SP-1 and Magnetospirillum moscoviense BB-1.</title>
        <authorList>
            <person name="Koziaeva V."/>
            <person name="Dziuba M.V."/>
            <person name="Ivanov T.M."/>
            <person name="Kuznetsov B."/>
            <person name="Grouzdev D.S."/>
        </authorList>
    </citation>
    <scope>NUCLEOTIDE SEQUENCE [LARGE SCALE GENOMIC DNA]</scope>
    <source>
        <strain evidence="2 3">BB-1</strain>
    </source>
</reference>
<evidence type="ECO:0000313" key="3">
    <source>
        <dbReference type="Proteomes" id="UP000078543"/>
    </source>
</evidence>
<dbReference type="Proteomes" id="UP000078543">
    <property type="component" value="Unassembled WGS sequence"/>
</dbReference>
<proteinExistence type="predicted"/>
<dbReference type="STRING" id="1437059.A6A05_17530"/>
<dbReference type="InterPro" id="IPR035919">
    <property type="entry name" value="EAL_sf"/>
</dbReference>
<organism evidence="2 3">
    <name type="scientific">Magnetospirillum moscoviense</name>
    <dbReference type="NCBI Taxonomy" id="1437059"/>
    <lineage>
        <taxon>Bacteria</taxon>
        <taxon>Pseudomonadati</taxon>
        <taxon>Pseudomonadota</taxon>
        <taxon>Alphaproteobacteria</taxon>
        <taxon>Rhodospirillales</taxon>
        <taxon>Rhodospirillaceae</taxon>
        <taxon>Magnetospirillum</taxon>
    </lineage>
</organism>
<gene>
    <name evidence="2" type="ORF">A6A05_17530</name>
</gene>
<feature type="domain" description="EAL" evidence="1">
    <location>
        <begin position="1"/>
        <end position="86"/>
    </location>
</feature>
<dbReference type="InterPro" id="IPR050706">
    <property type="entry name" value="Cyclic-di-GMP_PDE-like"/>
</dbReference>
<name>A0A178M8J2_9PROT</name>
<dbReference type="InterPro" id="IPR001633">
    <property type="entry name" value="EAL_dom"/>
</dbReference>
<dbReference type="PROSITE" id="PS50883">
    <property type="entry name" value="EAL"/>
    <property type="match status" value="1"/>
</dbReference>
<dbReference type="AlphaFoldDB" id="A0A178M8J2"/>
<dbReference type="SUPFAM" id="SSF141868">
    <property type="entry name" value="EAL domain-like"/>
    <property type="match status" value="1"/>
</dbReference>
<dbReference type="PANTHER" id="PTHR33121:SF71">
    <property type="entry name" value="OXYGEN SENSOR PROTEIN DOSP"/>
    <property type="match status" value="1"/>
</dbReference>
<dbReference type="EMBL" id="LWQU01000198">
    <property type="protein sequence ID" value="OAN44345.1"/>
    <property type="molecule type" value="Genomic_DNA"/>
</dbReference>
<evidence type="ECO:0000313" key="2">
    <source>
        <dbReference type="EMBL" id="OAN44345.1"/>
    </source>
</evidence>
<dbReference type="GO" id="GO:0071111">
    <property type="term" value="F:cyclic-guanylate-specific phosphodiesterase activity"/>
    <property type="evidence" value="ECO:0007669"/>
    <property type="project" value="InterPro"/>
</dbReference>
<dbReference type="Pfam" id="PF00563">
    <property type="entry name" value="EAL"/>
    <property type="match status" value="1"/>
</dbReference>
<dbReference type="Gene3D" id="3.20.20.450">
    <property type="entry name" value="EAL domain"/>
    <property type="match status" value="1"/>
</dbReference>